<evidence type="ECO:0000256" key="1">
    <source>
        <dbReference type="ARBA" id="ARBA00022723"/>
    </source>
</evidence>
<accession>A0AAD9QWU0</accession>
<dbReference type="CDD" id="cd16650">
    <property type="entry name" value="SP-RING_PIAS-like"/>
    <property type="match status" value="1"/>
</dbReference>
<feature type="region of interest" description="Disordered" evidence="5">
    <location>
        <begin position="309"/>
        <end position="331"/>
    </location>
</feature>
<evidence type="ECO:0000256" key="3">
    <source>
        <dbReference type="ARBA" id="ARBA00022833"/>
    </source>
</evidence>
<organism evidence="7 8">
    <name type="scientific">Acropora cervicornis</name>
    <name type="common">Staghorn coral</name>
    <dbReference type="NCBI Taxonomy" id="6130"/>
    <lineage>
        <taxon>Eukaryota</taxon>
        <taxon>Metazoa</taxon>
        <taxon>Cnidaria</taxon>
        <taxon>Anthozoa</taxon>
        <taxon>Hexacorallia</taxon>
        <taxon>Scleractinia</taxon>
        <taxon>Astrocoeniina</taxon>
        <taxon>Acroporidae</taxon>
        <taxon>Acropora</taxon>
    </lineage>
</organism>
<keyword evidence="7" id="KW-0436">Ligase</keyword>
<proteinExistence type="predicted"/>
<gene>
    <name evidence="7" type="ORF">P5673_006950</name>
</gene>
<dbReference type="AlphaFoldDB" id="A0AAD9QWU0"/>
<dbReference type="GO" id="GO:0016925">
    <property type="term" value="P:protein sumoylation"/>
    <property type="evidence" value="ECO:0007669"/>
    <property type="project" value="TreeGrafter"/>
</dbReference>
<dbReference type="GO" id="GO:0016874">
    <property type="term" value="F:ligase activity"/>
    <property type="evidence" value="ECO:0007669"/>
    <property type="project" value="UniProtKB-KW"/>
</dbReference>
<keyword evidence="8" id="KW-1185">Reference proteome</keyword>
<feature type="compositionally biased region" description="Basic residues" evidence="5">
    <location>
        <begin position="15"/>
        <end position="39"/>
    </location>
</feature>
<dbReference type="Pfam" id="PF02891">
    <property type="entry name" value="zf-MIZ"/>
    <property type="match status" value="1"/>
</dbReference>
<comment type="caution">
    <text evidence="7">The sequence shown here is derived from an EMBL/GenBank/DDBJ whole genome shotgun (WGS) entry which is preliminary data.</text>
</comment>
<dbReference type="Gene3D" id="3.30.40.10">
    <property type="entry name" value="Zinc/RING finger domain, C3HC4 (zinc finger)"/>
    <property type="match status" value="1"/>
</dbReference>
<dbReference type="GO" id="GO:0061665">
    <property type="term" value="F:SUMO ligase activity"/>
    <property type="evidence" value="ECO:0007669"/>
    <property type="project" value="TreeGrafter"/>
</dbReference>
<dbReference type="EMBL" id="JARQWQ010000011">
    <property type="protein sequence ID" value="KAK2568886.1"/>
    <property type="molecule type" value="Genomic_DNA"/>
</dbReference>
<reference evidence="7" key="1">
    <citation type="journal article" date="2023" name="G3 (Bethesda)">
        <title>Whole genome assembly and annotation of the endangered Caribbean coral Acropora cervicornis.</title>
        <authorList>
            <person name="Selwyn J.D."/>
            <person name="Vollmer S.V."/>
        </authorList>
    </citation>
    <scope>NUCLEOTIDE SEQUENCE</scope>
    <source>
        <strain evidence="7">K2</strain>
    </source>
</reference>
<dbReference type="PANTHER" id="PTHR10782">
    <property type="entry name" value="ZINC FINGER MIZ DOMAIN-CONTAINING PROTEIN"/>
    <property type="match status" value="1"/>
</dbReference>
<dbReference type="PANTHER" id="PTHR10782:SF4">
    <property type="entry name" value="TONALLI, ISOFORM E"/>
    <property type="match status" value="1"/>
</dbReference>
<evidence type="ECO:0000256" key="2">
    <source>
        <dbReference type="ARBA" id="ARBA00022771"/>
    </source>
</evidence>
<dbReference type="InterPro" id="IPR013083">
    <property type="entry name" value="Znf_RING/FYVE/PHD"/>
</dbReference>
<feature type="compositionally biased region" description="Basic and acidic residues" evidence="5">
    <location>
        <begin position="1"/>
        <end position="14"/>
    </location>
</feature>
<evidence type="ECO:0000256" key="4">
    <source>
        <dbReference type="PROSITE-ProRule" id="PRU00452"/>
    </source>
</evidence>
<name>A0AAD9QWU0_ACRCE</name>
<feature type="region of interest" description="Disordered" evidence="5">
    <location>
        <begin position="1"/>
        <end position="67"/>
    </location>
</feature>
<dbReference type="PROSITE" id="PS51044">
    <property type="entry name" value="ZF_SP_RING"/>
    <property type="match status" value="1"/>
</dbReference>
<protein>
    <submittedName>
        <fullName evidence="7">E3 SUMO-protein ligase PIAS4</fullName>
    </submittedName>
</protein>
<evidence type="ECO:0000313" key="7">
    <source>
        <dbReference type="EMBL" id="KAK2568886.1"/>
    </source>
</evidence>
<keyword evidence="2 4" id="KW-0863">Zinc-finger</keyword>
<sequence>MPKDRHRTDDDYRREKSHRSSSSHRSLHGHKHGGTYRKHFRDESHLRKRTSRTSMHMRFSSSNTTTSISLRTDHRCEGLASNLNSFQHQKIGDILAVLKSCCEVCEKRQQLRREGTFESVTLSQSQPVASSSFEYPGENSLNSRFAWVMEQRKITGLVPAADTKRRLHQSLASHSEAKLESIDIPLFCPLTQSRITTPVRGKNCLHIHCFDGESYCSLMWKKPVAKWKCPICKCPAPLSALIVDGFVMEILSTVPDNIRSVEFTPDGKFRTKESSLSQSLEMSSPSSVNTCLEQRNIAVIDLTFDTPDKNAKKEQKTGKSSPEVIDLTLSP</sequence>
<evidence type="ECO:0000313" key="8">
    <source>
        <dbReference type="Proteomes" id="UP001249851"/>
    </source>
</evidence>
<evidence type="ECO:0000259" key="6">
    <source>
        <dbReference type="PROSITE" id="PS51044"/>
    </source>
</evidence>
<reference evidence="7" key="2">
    <citation type="journal article" date="2023" name="Science">
        <title>Genomic signatures of disease resistance in endangered staghorn corals.</title>
        <authorList>
            <person name="Vollmer S.V."/>
            <person name="Selwyn J.D."/>
            <person name="Despard B.A."/>
            <person name="Roesel C.L."/>
        </authorList>
    </citation>
    <scope>NUCLEOTIDE SEQUENCE</scope>
    <source>
        <strain evidence="7">K2</strain>
    </source>
</reference>
<keyword evidence="3" id="KW-0862">Zinc</keyword>
<keyword evidence="1" id="KW-0479">Metal-binding</keyword>
<evidence type="ECO:0000256" key="5">
    <source>
        <dbReference type="SAM" id="MobiDB-lite"/>
    </source>
</evidence>
<dbReference type="GO" id="GO:0000785">
    <property type="term" value="C:chromatin"/>
    <property type="evidence" value="ECO:0007669"/>
    <property type="project" value="TreeGrafter"/>
</dbReference>
<dbReference type="Proteomes" id="UP001249851">
    <property type="component" value="Unassembled WGS sequence"/>
</dbReference>
<dbReference type="InterPro" id="IPR004181">
    <property type="entry name" value="Znf_MIZ"/>
</dbReference>
<dbReference type="GO" id="GO:0008270">
    <property type="term" value="F:zinc ion binding"/>
    <property type="evidence" value="ECO:0007669"/>
    <property type="project" value="UniProtKB-KW"/>
</dbReference>
<feature type="domain" description="SP-RING-type" evidence="6">
    <location>
        <begin position="173"/>
        <end position="260"/>
    </location>
</feature>